<keyword evidence="3" id="KW-0964">Secreted</keyword>
<evidence type="ECO:0000256" key="2">
    <source>
        <dbReference type="ARBA" id="ARBA00010701"/>
    </source>
</evidence>
<feature type="domain" description="Lipase" evidence="5">
    <location>
        <begin position="40"/>
        <end position="267"/>
    </location>
</feature>
<organism evidence="6 7">
    <name type="scientific">Cryptolaemus montrouzieri</name>
    <dbReference type="NCBI Taxonomy" id="559131"/>
    <lineage>
        <taxon>Eukaryota</taxon>
        <taxon>Metazoa</taxon>
        <taxon>Ecdysozoa</taxon>
        <taxon>Arthropoda</taxon>
        <taxon>Hexapoda</taxon>
        <taxon>Insecta</taxon>
        <taxon>Pterygota</taxon>
        <taxon>Neoptera</taxon>
        <taxon>Endopterygota</taxon>
        <taxon>Coleoptera</taxon>
        <taxon>Polyphaga</taxon>
        <taxon>Cucujiformia</taxon>
        <taxon>Coccinelloidea</taxon>
        <taxon>Coccinellidae</taxon>
        <taxon>Scymninae</taxon>
        <taxon>Scymnini</taxon>
        <taxon>Cryptolaemus</taxon>
    </lineage>
</organism>
<reference evidence="6 7" key="1">
    <citation type="journal article" date="2021" name="BMC Biol.">
        <title>Horizontally acquired antibacterial genes associated with adaptive radiation of ladybird beetles.</title>
        <authorList>
            <person name="Li H.S."/>
            <person name="Tang X.F."/>
            <person name="Huang Y.H."/>
            <person name="Xu Z.Y."/>
            <person name="Chen M.L."/>
            <person name="Du X.Y."/>
            <person name="Qiu B.Y."/>
            <person name="Chen P.T."/>
            <person name="Zhang W."/>
            <person name="Slipinski A."/>
            <person name="Escalona H.E."/>
            <person name="Waterhouse R.M."/>
            <person name="Zwick A."/>
            <person name="Pang H."/>
        </authorList>
    </citation>
    <scope>NUCLEOTIDE SEQUENCE [LARGE SCALE GENOMIC DNA]</scope>
    <source>
        <strain evidence="6">SYSU2018</strain>
    </source>
</reference>
<dbReference type="PANTHER" id="PTHR11610">
    <property type="entry name" value="LIPASE"/>
    <property type="match status" value="1"/>
</dbReference>
<comment type="caution">
    <text evidence="6">The sequence shown here is derived from an EMBL/GenBank/DDBJ whole genome shotgun (WGS) entry which is preliminary data.</text>
</comment>
<evidence type="ECO:0000313" key="6">
    <source>
        <dbReference type="EMBL" id="KAL3269346.1"/>
    </source>
</evidence>
<evidence type="ECO:0000256" key="3">
    <source>
        <dbReference type="ARBA" id="ARBA00022525"/>
    </source>
</evidence>
<evidence type="ECO:0000256" key="1">
    <source>
        <dbReference type="ARBA" id="ARBA00004613"/>
    </source>
</evidence>
<name>A0ABD2MSI7_9CUCU</name>
<dbReference type="InterPro" id="IPR029058">
    <property type="entry name" value="AB_hydrolase_fold"/>
</dbReference>
<proteinExistence type="inferred from homology"/>
<dbReference type="InterPro" id="IPR000734">
    <property type="entry name" value="TAG_lipase"/>
</dbReference>
<dbReference type="AlphaFoldDB" id="A0ABD2MSI7"/>
<dbReference type="PANTHER" id="PTHR11610:SF173">
    <property type="entry name" value="LIPASE DOMAIN-CONTAINING PROTEIN-RELATED"/>
    <property type="match status" value="1"/>
</dbReference>
<evidence type="ECO:0000256" key="4">
    <source>
        <dbReference type="RuleBase" id="RU004262"/>
    </source>
</evidence>
<dbReference type="EMBL" id="JABFTP020000021">
    <property type="protein sequence ID" value="KAL3269346.1"/>
    <property type="molecule type" value="Genomic_DNA"/>
</dbReference>
<comment type="subcellular location">
    <subcellularLocation>
        <location evidence="1">Secreted</location>
    </subcellularLocation>
</comment>
<evidence type="ECO:0000313" key="7">
    <source>
        <dbReference type="Proteomes" id="UP001516400"/>
    </source>
</evidence>
<comment type="similarity">
    <text evidence="2 4">Belongs to the AB hydrolase superfamily. Lipase family.</text>
</comment>
<evidence type="ECO:0000259" key="5">
    <source>
        <dbReference type="Pfam" id="PF00151"/>
    </source>
</evidence>
<dbReference type="SUPFAM" id="SSF53474">
    <property type="entry name" value="alpha/beta-Hydrolases"/>
    <property type="match status" value="1"/>
</dbReference>
<dbReference type="GO" id="GO:0005576">
    <property type="term" value="C:extracellular region"/>
    <property type="evidence" value="ECO:0007669"/>
    <property type="project" value="UniProtKB-SubCell"/>
</dbReference>
<gene>
    <name evidence="6" type="ORF">HHI36_008418</name>
</gene>
<dbReference type="PRINTS" id="PR00821">
    <property type="entry name" value="TAGLIPASE"/>
</dbReference>
<dbReference type="Pfam" id="PF00151">
    <property type="entry name" value="Lipase"/>
    <property type="match status" value="1"/>
</dbReference>
<dbReference type="InterPro" id="IPR013818">
    <property type="entry name" value="Lipase"/>
</dbReference>
<sequence>MSPLRSSPLLSIGIAIQPEDVFGVIFRDDAFHQFVRFDTRNVSLNTNSNNPIIFIIHGWMEDRNVEWFQDLTEAFLEENKANIVIQVDWSKGSKLPRSSAVRNNKPVGEIIGKFIYDLMKTNSLSPSQFHLVGFSMGGQVSGFAAKEFVSLSSQKLGRITALDPSGKSYNDRPENERLNSNDAEIVAVIHTDTSQFGFKEPCGTHDLYPNGRVTYQPGCPDKFDLVELAYCSHFRAHRYFIEAIKQGRFIGTQCETYEKYREGYCGGNKEVNFADVIYPHQSEVYYAITKSKPPFLY</sequence>
<accession>A0ABD2MSI7</accession>
<dbReference type="Gene3D" id="3.40.50.1820">
    <property type="entry name" value="alpha/beta hydrolase"/>
    <property type="match status" value="1"/>
</dbReference>
<dbReference type="Proteomes" id="UP001516400">
    <property type="component" value="Unassembled WGS sequence"/>
</dbReference>
<keyword evidence="7" id="KW-1185">Reference proteome</keyword>
<protein>
    <recommendedName>
        <fullName evidence="5">Lipase domain-containing protein</fullName>
    </recommendedName>
</protein>